<proteinExistence type="predicted"/>
<dbReference type="GO" id="GO:0005975">
    <property type="term" value="P:carbohydrate metabolic process"/>
    <property type="evidence" value="ECO:0007669"/>
    <property type="project" value="InterPro"/>
</dbReference>
<dbReference type="SUPFAM" id="SSF88713">
    <property type="entry name" value="Glycoside hydrolase/deacetylase"/>
    <property type="match status" value="1"/>
</dbReference>
<reference evidence="1" key="1">
    <citation type="submission" date="2018-05" db="EMBL/GenBank/DDBJ databases">
        <authorList>
            <person name="Lanie J.A."/>
            <person name="Ng W.-L."/>
            <person name="Kazmierczak K.M."/>
            <person name="Andrzejewski T.M."/>
            <person name="Davidsen T.M."/>
            <person name="Wayne K.J."/>
            <person name="Tettelin H."/>
            <person name="Glass J.I."/>
            <person name="Rusch D."/>
            <person name="Podicherti R."/>
            <person name="Tsui H.-C.T."/>
            <person name="Winkler M.E."/>
        </authorList>
    </citation>
    <scope>NUCLEOTIDE SEQUENCE</scope>
</reference>
<dbReference type="PANTHER" id="PTHR30105:SF2">
    <property type="entry name" value="DIVERGENT POLYSACCHARIDE DEACETYLASE SUPERFAMILY"/>
    <property type="match status" value="1"/>
</dbReference>
<accession>A0A382T2Z1</accession>
<dbReference type="InterPro" id="IPR006837">
    <property type="entry name" value="Divergent_DAC"/>
</dbReference>
<dbReference type="InterPro" id="IPR011330">
    <property type="entry name" value="Glyco_hydro/deAcase_b/a-brl"/>
</dbReference>
<protein>
    <recommendedName>
        <fullName evidence="2">Divergent polysaccharide deacetylase family protein</fullName>
    </recommendedName>
</protein>
<dbReference type="AlphaFoldDB" id="A0A382T2Z1"/>
<dbReference type="Pfam" id="PF04748">
    <property type="entry name" value="Polysacc_deac_2"/>
    <property type="match status" value="1"/>
</dbReference>
<name>A0A382T2Z1_9ZZZZ</name>
<organism evidence="1">
    <name type="scientific">marine metagenome</name>
    <dbReference type="NCBI Taxonomy" id="408172"/>
    <lineage>
        <taxon>unclassified sequences</taxon>
        <taxon>metagenomes</taxon>
        <taxon>ecological metagenomes</taxon>
    </lineage>
</organism>
<gene>
    <name evidence="1" type="ORF">METZ01_LOCUS369187</name>
</gene>
<evidence type="ECO:0008006" key="2">
    <source>
        <dbReference type="Google" id="ProtNLM"/>
    </source>
</evidence>
<dbReference type="PANTHER" id="PTHR30105">
    <property type="entry name" value="UNCHARACTERIZED YIBQ-RELATED"/>
    <property type="match status" value="1"/>
</dbReference>
<dbReference type="EMBL" id="UINC01133412">
    <property type="protein sequence ID" value="SVD16333.1"/>
    <property type="molecule type" value="Genomic_DNA"/>
</dbReference>
<evidence type="ECO:0000313" key="1">
    <source>
        <dbReference type="EMBL" id="SVD16333.1"/>
    </source>
</evidence>
<dbReference type="Gene3D" id="3.20.20.370">
    <property type="entry name" value="Glycoside hydrolase/deacetylase"/>
    <property type="match status" value="1"/>
</dbReference>
<dbReference type="CDD" id="cd10936">
    <property type="entry name" value="CE4_DAC2"/>
    <property type="match status" value="1"/>
</dbReference>
<sequence>MKGAQLSLLVGLDGNGTNLITLRRSPYVQRTRGRIALIIDDCGYQSRELLAGFCGLPVPITASIFPDERETAWMAKLATNSGHEVMVHLPMEPIDYPKRDPGHGAIFAHFDYDRIRKATRHAIEAVPGARGLNNHMGSRGTEDRRVIGYVLDEIKKQNLFFIDSVTSQHSVAYNVSLEMGIPSGRNTQFLDLEAEDALIADRMRSLAMKARQYGTVIGIGHAKASTLSALQNMIPQLQSEGFEFVTVSMAIH</sequence>